<feature type="compositionally biased region" description="Basic and acidic residues" evidence="1">
    <location>
        <begin position="79"/>
        <end position="88"/>
    </location>
</feature>
<accession>A0ABT1JPE9</accession>
<evidence type="ECO:0008006" key="5">
    <source>
        <dbReference type="Google" id="ProtNLM"/>
    </source>
</evidence>
<dbReference type="EMBL" id="AUBJ02000001">
    <property type="protein sequence ID" value="MCP2334232.1"/>
    <property type="molecule type" value="Genomic_DNA"/>
</dbReference>
<dbReference type="Proteomes" id="UP000791080">
    <property type="component" value="Unassembled WGS sequence"/>
</dbReference>
<dbReference type="RefSeq" id="WP_051313850.1">
    <property type="nucleotide sequence ID" value="NZ_AUBJ02000001.1"/>
</dbReference>
<sequence length="88" mass="9961">MFSALVSWWDGVELWMAQLPFVLQFVLVMAVLLPLAWLAAFVIDRGVDGVSARLRRYRRSRLRPADGKPDQPSAPNTDTTRHHEGTAQ</sequence>
<name>A0ABT1JPE9_ACTCY</name>
<evidence type="ECO:0000256" key="2">
    <source>
        <dbReference type="SAM" id="Phobius"/>
    </source>
</evidence>
<proteinExistence type="predicted"/>
<gene>
    <name evidence="3" type="ORF">G443_004502</name>
</gene>
<evidence type="ECO:0000313" key="3">
    <source>
        <dbReference type="EMBL" id="MCP2334232.1"/>
    </source>
</evidence>
<feature type="region of interest" description="Disordered" evidence="1">
    <location>
        <begin position="61"/>
        <end position="88"/>
    </location>
</feature>
<evidence type="ECO:0000256" key="1">
    <source>
        <dbReference type="SAM" id="MobiDB-lite"/>
    </source>
</evidence>
<comment type="caution">
    <text evidence="3">The sequence shown here is derived from an EMBL/GenBank/DDBJ whole genome shotgun (WGS) entry which is preliminary data.</text>
</comment>
<evidence type="ECO:0000313" key="4">
    <source>
        <dbReference type="Proteomes" id="UP000791080"/>
    </source>
</evidence>
<organism evidence="3 4">
    <name type="scientific">Actinoalloteichus caeruleus DSM 43889</name>
    <dbReference type="NCBI Taxonomy" id="1120930"/>
    <lineage>
        <taxon>Bacteria</taxon>
        <taxon>Bacillati</taxon>
        <taxon>Actinomycetota</taxon>
        <taxon>Actinomycetes</taxon>
        <taxon>Pseudonocardiales</taxon>
        <taxon>Pseudonocardiaceae</taxon>
        <taxon>Actinoalloteichus</taxon>
        <taxon>Actinoalloteichus cyanogriseus</taxon>
    </lineage>
</organism>
<keyword evidence="2" id="KW-1133">Transmembrane helix</keyword>
<keyword evidence="4" id="KW-1185">Reference proteome</keyword>
<protein>
    <recommendedName>
        <fullName evidence="5">DUF4229 family protein</fullName>
    </recommendedName>
</protein>
<feature type="transmembrane region" description="Helical" evidence="2">
    <location>
        <begin position="20"/>
        <end position="43"/>
    </location>
</feature>
<reference evidence="3 4" key="1">
    <citation type="submission" date="2022-06" db="EMBL/GenBank/DDBJ databases">
        <title>Genomic Encyclopedia of Type Strains, Phase I: the one thousand microbial genomes (KMG-I) project.</title>
        <authorList>
            <person name="Kyrpides N."/>
        </authorList>
    </citation>
    <scope>NUCLEOTIDE SEQUENCE [LARGE SCALE GENOMIC DNA]</scope>
    <source>
        <strain evidence="3 4">DSM 43889</strain>
    </source>
</reference>
<keyword evidence="2" id="KW-0812">Transmembrane</keyword>
<keyword evidence="2" id="KW-0472">Membrane</keyword>